<dbReference type="Proteomes" id="UP001160148">
    <property type="component" value="Unassembled WGS sequence"/>
</dbReference>
<dbReference type="PANTHER" id="PTHR37162:SF1">
    <property type="entry name" value="BED-TYPE DOMAIN-CONTAINING PROTEIN"/>
    <property type="match status" value="1"/>
</dbReference>
<protein>
    <submittedName>
        <fullName evidence="1">Uncharacterized protein</fullName>
    </submittedName>
</protein>
<comment type="caution">
    <text evidence="1">The sequence shown here is derived from an EMBL/GenBank/DDBJ whole genome shotgun (WGS) entry which is preliminary data.</text>
</comment>
<dbReference type="PANTHER" id="PTHR37162">
    <property type="entry name" value="HAT FAMILY DIMERISATION DOMAINCONTAINING PROTEIN-RELATED"/>
    <property type="match status" value="1"/>
</dbReference>
<reference evidence="1 2" key="1">
    <citation type="submission" date="2023-01" db="EMBL/GenBank/DDBJ databases">
        <authorList>
            <person name="Whitehead M."/>
        </authorList>
    </citation>
    <scope>NUCLEOTIDE SEQUENCE [LARGE SCALE GENOMIC DNA]</scope>
</reference>
<accession>A0AAV0W2Y0</accession>
<evidence type="ECO:0000313" key="1">
    <source>
        <dbReference type="EMBL" id="CAI6350163.1"/>
    </source>
</evidence>
<name>A0AAV0W2Y0_9HEMI</name>
<gene>
    <name evidence="1" type="ORF">MEUPH1_LOCUS6654</name>
</gene>
<evidence type="ECO:0000313" key="2">
    <source>
        <dbReference type="Proteomes" id="UP001160148"/>
    </source>
</evidence>
<keyword evidence="2" id="KW-1185">Reference proteome</keyword>
<sequence length="232" mass="27241">MLHPSQTRWLSLIAVVSRILEQWDSLKLYFTDTYLSQRLISTETIYCGLNDPFMKLGFLFLNWSLPLFTRFNMYFQTEQVVILELHDKIVNLYKEILLCFLKRSYVLQTPLDNINPNNGEFQLIDTGLYLGVGVMDLVNDPKVVADNVRRKDFFKRCRDFFIVAAMEIKKRYNMSDPVLSKLHMLKPENAISHAFRETSPTLLSLIKVLPRVVTEPQMIQIIDDGWSRELQR</sequence>
<dbReference type="EMBL" id="CARXXK010000001">
    <property type="protein sequence ID" value="CAI6350163.1"/>
    <property type="molecule type" value="Genomic_DNA"/>
</dbReference>
<dbReference type="AlphaFoldDB" id="A0AAV0W2Y0"/>
<organism evidence="1 2">
    <name type="scientific">Macrosiphum euphorbiae</name>
    <name type="common">potato aphid</name>
    <dbReference type="NCBI Taxonomy" id="13131"/>
    <lineage>
        <taxon>Eukaryota</taxon>
        <taxon>Metazoa</taxon>
        <taxon>Ecdysozoa</taxon>
        <taxon>Arthropoda</taxon>
        <taxon>Hexapoda</taxon>
        <taxon>Insecta</taxon>
        <taxon>Pterygota</taxon>
        <taxon>Neoptera</taxon>
        <taxon>Paraneoptera</taxon>
        <taxon>Hemiptera</taxon>
        <taxon>Sternorrhyncha</taxon>
        <taxon>Aphidomorpha</taxon>
        <taxon>Aphidoidea</taxon>
        <taxon>Aphididae</taxon>
        <taxon>Macrosiphini</taxon>
        <taxon>Macrosiphum</taxon>
    </lineage>
</organism>
<proteinExistence type="predicted"/>